<evidence type="ECO:0000256" key="8">
    <source>
        <dbReference type="PIRSR" id="PIRSR006487-1"/>
    </source>
</evidence>
<dbReference type="GO" id="GO:0019464">
    <property type="term" value="P:glycine decarboxylation via glycine cleavage system"/>
    <property type="evidence" value="ECO:0007669"/>
    <property type="project" value="UniProtKB-UniRule"/>
</dbReference>
<dbReference type="PANTHER" id="PTHR43757">
    <property type="entry name" value="AMINOMETHYLTRANSFERASE"/>
    <property type="match status" value="1"/>
</dbReference>
<comment type="function">
    <text evidence="7">The glycine cleavage system catalyzes the degradation of glycine.</text>
</comment>
<dbReference type="HAMAP" id="MF_00259">
    <property type="entry name" value="GcvT"/>
    <property type="match status" value="1"/>
</dbReference>
<dbReference type="InterPro" id="IPR028896">
    <property type="entry name" value="GcvT/YgfZ/DmdA"/>
</dbReference>
<evidence type="ECO:0000313" key="12">
    <source>
        <dbReference type="Proteomes" id="UP000183245"/>
    </source>
</evidence>
<dbReference type="EMBL" id="MNZT01000022">
    <property type="protein sequence ID" value="OIP98736.1"/>
    <property type="molecule type" value="Genomic_DNA"/>
</dbReference>
<dbReference type="InterPro" id="IPR013977">
    <property type="entry name" value="GcvT_C"/>
</dbReference>
<evidence type="ECO:0000259" key="9">
    <source>
        <dbReference type="Pfam" id="PF01571"/>
    </source>
</evidence>
<feature type="domain" description="Aminomethyltransferase C-terminal" evidence="10">
    <location>
        <begin position="284"/>
        <end position="361"/>
    </location>
</feature>
<keyword evidence="4 7" id="KW-0808">Transferase</keyword>
<accession>A0A1J5J5F3</accession>
<dbReference type="Pfam" id="PF08669">
    <property type="entry name" value="GCV_T_C"/>
    <property type="match status" value="1"/>
</dbReference>
<comment type="catalytic activity">
    <reaction evidence="6 7">
        <text>N(6)-[(R)-S(8)-aminomethyldihydrolipoyl]-L-lysyl-[protein] + (6S)-5,6,7,8-tetrahydrofolate = N(6)-[(R)-dihydrolipoyl]-L-lysyl-[protein] + (6R)-5,10-methylene-5,6,7,8-tetrahydrofolate + NH4(+)</text>
        <dbReference type="Rhea" id="RHEA:16945"/>
        <dbReference type="Rhea" id="RHEA-COMP:10475"/>
        <dbReference type="Rhea" id="RHEA-COMP:10492"/>
        <dbReference type="ChEBI" id="CHEBI:15636"/>
        <dbReference type="ChEBI" id="CHEBI:28938"/>
        <dbReference type="ChEBI" id="CHEBI:57453"/>
        <dbReference type="ChEBI" id="CHEBI:83100"/>
        <dbReference type="ChEBI" id="CHEBI:83143"/>
        <dbReference type="EC" id="2.1.2.10"/>
    </reaction>
</comment>
<comment type="similarity">
    <text evidence="1 7">Belongs to the GcvT family.</text>
</comment>
<dbReference type="AlphaFoldDB" id="A0A1J5J5F3"/>
<dbReference type="InterPro" id="IPR027266">
    <property type="entry name" value="TrmE/GcvT-like"/>
</dbReference>
<name>A0A1J5J5F3_9BACT</name>
<evidence type="ECO:0000256" key="4">
    <source>
        <dbReference type="ARBA" id="ARBA00022679"/>
    </source>
</evidence>
<dbReference type="Gene3D" id="3.30.1360.120">
    <property type="entry name" value="Probable tRNA modification gtpase trme, domain 1"/>
    <property type="match status" value="1"/>
</dbReference>
<dbReference type="SUPFAM" id="SSF101790">
    <property type="entry name" value="Aminomethyltransferase beta-barrel domain"/>
    <property type="match status" value="1"/>
</dbReference>
<evidence type="ECO:0000256" key="2">
    <source>
        <dbReference type="ARBA" id="ARBA00012616"/>
    </source>
</evidence>
<comment type="caution">
    <text evidence="11">The sequence shown here is derived from an EMBL/GenBank/DDBJ whole genome shotgun (WGS) entry which is preliminary data.</text>
</comment>
<dbReference type="STRING" id="1817892.AUK40_01155"/>
<dbReference type="NCBIfam" id="TIGR00528">
    <property type="entry name" value="gcvT"/>
    <property type="match status" value="1"/>
</dbReference>
<dbReference type="GO" id="GO:0008483">
    <property type="term" value="F:transaminase activity"/>
    <property type="evidence" value="ECO:0007669"/>
    <property type="project" value="UniProtKB-KW"/>
</dbReference>
<protein>
    <recommendedName>
        <fullName evidence="2 7">Aminomethyltransferase</fullName>
        <ecNumber evidence="2 7">2.1.2.10</ecNumber>
    </recommendedName>
    <alternativeName>
        <fullName evidence="5 7">Glycine cleavage system T protein</fullName>
    </alternativeName>
</protein>
<keyword evidence="3 7" id="KW-0032">Aminotransferase</keyword>
<evidence type="ECO:0000256" key="1">
    <source>
        <dbReference type="ARBA" id="ARBA00008609"/>
    </source>
</evidence>
<evidence type="ECO:0000256" key="7">
    <source>
        <dbReference type="HAMAP-Rule" id="MF_00259"/>
    </source>
</evidence>
<evidence type="ECO:0000259" key="10">
    <source>
        <dbReference type="Pfam" id="PF08669"/>
    </source>
</evidence>
<dbReference type="Proteomes" id="UP000183245">
    <property type="component" value="Unassembled WGS sequence"/>
</dbReference>
<feature type="binding site" evidence="8">
    <location>
        <position position="198"/>
    </location>
    <ligand>
        <name>substrate</name>
    </ligand>
</feature>
<dbReference type="InterPro" id="IPR006223">
    <property type="entry name" value="GcvT"/>
</dbReference>
<dbReference type="GO" id="GO:0005960">
    <property type="term" value="C:glycine cleavage complex"/>
    <property type="evidence" value="ECO:0007669"/>
    <property type="project" value="InterPro"/>
</dbReference>
<evidence type="ECO:0000313" key="11">
    <source>
        <dbReference type="EMBL" id="OIP98736.1"/>
    </source>
</evidence>
<dbReference type="FunFam" id="3.30.70.1400:FF:000001">
    <property type="entry name" value="Aminomethyltransferase"/>
    <property type="match status" value="1"/>
</dbReference>
<reference evidence="11 12" key="1">
    <citation type="journal article" date="2016" name="Environ. Microbiol.">
        <title>Genomic resolution of a cold subsurface aquifer community provides metabolic insights for novel microbes adapted to high CO concentrations.</title>
        <authorList>
            <person name="Probst A.J."/>
            <person name="Castelle C.J."/>
            <person name="Singh A."/>
            <person name="Brown C.T."/>
            <person name="Anantharaman K."/>
            <person name="Sharon I."/>
            <person name="Hug L.A."/>
            <person name="Burstein D."/>
            <person name="Emerson J.B."/>
            <person name="Thomas B.C."/>
            <person name="Banfield J.F."/>
        </authorList>
    </citation>
    <scope>NUCLEOTIDE SEQUENCE [LARGE SCALE GENOMIC DNA]</scope>
    <source>
        <strain evidence="11">CG2_30_54_11</strain>
    </source>
</reference>
<dbReference type="FunFam" id="2.40.30.110:FF:000003">
    <property type="entry name" value="Aminomethyltransferase"/>
    <property type="match status" value="1"/>
</dbReference>
<evidence type="ECO:0000256" key="5">
    <source>
        <dbReference type="ARBA" id="ARBA00031395"/>
    </source>
</evidence>
<sequence>MLKTPLYDRHVQLGGTVIDFGGWGMPVQYTNVVEEHRTTREKAGLFDICHMGEFQVTGPDAFAFLQSVVSRNLEGQEVGQMKLSVITNERGGIIDDLTVYLMSPERYMVVTNAGTKDKDFAWFLKAKADKGYANVEIKDVSAETGKLDLQGPLSEIILQPLVKDDLAPLKFYYAMETEIMGKPGIVSRSGYTGEDGFEIYAPWDFIGTVWDKLLELGAPYGLKPIGLGARDTLRLEAGMMLYGHEMNEDITPLQVVYGWVTNLEKPFIGSDAIRHEKEVGLSQKLVGFEMVDRGIARNDYKIFKDGQEIGRVTSGTFCPTINQAVGLGFVPMQFRDVGTEIEIQIRDKMAKARIVKLPFYKREKV</sequence>
<organism evidence="11 12">
    <name type="scientific">Candidatus Wirthbacteria bacterium CG2_30_54_11</name>
    <dbReference type="NCBI Taxonomy" id="1817892"/>
    <lineage>
        <taxon>Bacteria</taxon>
        <taxon>Candidatus Wirthbacteria</taxon>
    </lineage>
</organism>
<dbReference type="InterPro" id="IPR022903">
    <property type="entry name" value="GcvT_bac"/>
</dbReference>
<dbReference type="GO" id="GO:0005829">
    <property type="term" value="C:cytosol"/>
    <property type="evidence" value="ECO:0007669"/>
    <property type="project" value="TreeGrafter"/>
</dbReference>
<dbReference type="Pfam" id="PF01571">
    <property type="entry name" value="GCV_T"/>
    <property type="match status" value="1"/>
</dbReference>
<dbReference type="InterPro" id="IPR006222">
    <property type="entry name" value="GCVT_N"/>
</dbReference>
<dbReference type="PANTHER" id="PTHR43757:SF2">
    <property type="entry name" value="AMINOMETHYLTRANSFERASE, MITOCHONDRIAL"/>
    <property type="match status" value="1"/>
</dbReference>
<evidence type="ECO:0000256" key="3">
    <source>
        <dbReference type="ARBA" id="ARBA00022576"/>
    </source>
</evidence>
<dbReference type="InterPro" id="IPR029043">
    <property type="entry name" value="GcvT/YgfZ_C"/>
</dbReference>
<dbReference type="EC" id="2.1.2.10" evidence="2 7"/>
<dbReference type="Gene3D" id="3.30.70.1400">
    <property type="entry name" value="Aminomethyltransferase beta-barrel domains"/>
    <property type="match status" value="1"/>
</dbReference>
<proteinExistence type="inferred from homology"/>
<evidence type="ECO:0000256" key="6">
    <source>
        <dbReference type="ARBA" id="ARBA00047665"/>
    </source>
</evidence>
<dbReference type="SUPFAM" id="SSF103025">
    <property type="entry name" value="Folate-binding domain"/>
    <property type="match status" value="1"/>
</dbReference>
<comment type="subunit">
    <text evidence="7">The glycine cleavage system is composed of four proteins: P, T, L and H.</text>
</comment>
<feature type="domain" description="GCVT N-terminal" evidence="9">
    <location>
        <begin position="6"/>
        <end position="265"/>
    </location>
</feature>
<gene>
    <name evidence="7" type="primary">gcvT</name>
    <name evidence="11" type="ORF">AUK40_01155</name>
</gene>
<dbReference type="GO" id="GO:0004047">
    <property type="term" value="F:aminomethyltransferase activity"/>
    <property type="evidence" value="ECO:0007669"/>
    <property type="project" value="UniProtKB-UniRule"/>
</dbReference>
<dbReference type="Gene3D" id="2.40.30.110">
    <property type="entry name" value="Aminomethyltransferase beta-barrel domains"/>
    <property type="match status" value="1"/>
</dbReference>
<dbReference type="Gene3D" id="4.10.1250.10">
    <property type="entry name" value="Aminomethyltransferase fragment"/>
    <property type="match status" value="1"/>
</dbReference>
<dbReference type="NCBIfam" id="NF001567">
    <property type="entry name" value="PRK00389.1"/>
    <property type="match status" value="1"/>
</dbReference>
<dbReference type="PIRSF" id="PIRSF006487">
    <property type="entry name" value="GcvT"/>
    <property type="match status" value="1"/>
</dbReference>